<feature type="compositionally biased region" description="Polar residues" evidence="1">
    <location>
        <begin position="40"/>
        <end position="54"/>
    </location>
</feature>
<dbReference type="Proteomes" id="UP000183504">
    <property type="component" value="Unassembled WGS sequence"/>
</dbReference>
<feature type="region of interest" description="Disordered" evidence="1">
    <location>
        <begin position="35"/>
        <end position="54"/>
    </location>
</feature>
<dbReference type="EMBL" id="CDMW01000001">
    <property type="protein sequence ID" value="CEL90533.1"/>
    <property type="molecule type" value="Genomic_DNA"/>
</dbReference>
<evidence type="ECO:0000256" key="1">
    <source>
        <dbReference type="SAM" id="MobiDB-lite"/>
    </source>
</evidence>
<organism evidence="2 3">
    <name type="scientific">Streptococcus sanguinis</name>
    <dbReference type="NCBI Taxonomy" id="1305"/>
    <lineage>
        <taxon>Bacteria</taxon>
        <taxon>Bacillati</taxon>
        <taxon>Bacillota</taxon>
        <taxon>Bacilli</taxon>
        <taxon>Lactobacillales</taxon>
        <taxon>Streptococcaceae</taxon>
        <taxon>Streptococcus</taxon>
    </lineage>
</organism>
<evidence type="ECO:0000313" key="3">
    <source>
        <dbReference type="Proteomes" id="UP000183504"/>
    </source>
</evidence>
<reference evidence="2 3" key="1">
    <citation type="submission" date="2015-01" db="EMBL/GenBank/DDBJ databases">
        <authorList>
            <person name="Pelicic Vladimir"/>
        </authorList>
    </citation>
    <scope>NUCLEOTIDE SEQUENCE [LARGE SCALE GENOMIC DNA]</scope>
    <source>
        <strain evidence="2 3">2908</strain>
    </source>
</reference>
<gene>
    <name evidence="2" type="ORF">SSV_1236</name>
</gene>
<evidence type="ECO:0000313" key="2">
    <source>
        <dbReference type="EMBL" id="CEL90533.1"/>
    </source>
</evidence>
<name>A0A0B7GQN7_STRSA</name>
<dbReference type="RefSeq" id="WP_072074128.1">
    <property type="nucleotide sequence ID" value="NZ_CDMW01000001.1"/>
</dbReference>
<protein>
    <submittedName>
        <fullName evidence="2">Uncharacterized protein</fullName>
    </submittedName>
</protein>
<sequence length="197" mass="22572">MGLLEKCLDFLPTRRAVSDIEEDMSWEEEFTPKRVHHKAVSSSPQKETEGTATLPQEGSWKFVHEMISEEGIELLKKAGIDDELIFETGDWVADYDLGIYLVLYRFGGRTNWKKTYKLILQGQVIEFKTKTIFHQQDFSYEDGEFTKGVIVKNVSNMLLPLAFEGQQQRVLHIIQAALSAASPSYDTVIYRANFDLV</sequence>
<proteinExistence type="predicted"/>
<accession>A0A0B7GQN7</accession>
<dbReference type="AlphaFoldDB" id="A0A0B7GQN7"/>